<name>X1IV09_9ZZZZ</name>
<evidence type="ECO:0000313" key="1">
    <source>
        <dbReference type="EMBL" id="GAH73090.1"/>
    </source>
</evidence>
<reference evidence="1" key="1">
    <citation type="journal article" date="2014" name="Front. Microbiol.">
        <title>High frequency of phylogenetically diverse reductive dehalogenase-homologous genes in deep subseafloor sedimentary metagenomes.</title>
        <authorList>
            <person name="Kawai M."/>
            <person name="Futagami T."/>
            <person name="Toyoda A."/>
            <person name="Takaki Y."/>
            <person name="Nishi S."/>
            <person name="Hori S."/>
            <person name="Arai W."/>
            <person name="Tsubouchi T."/>
            <person name="Morono Y."/>
            <person name="Uchiyama I."/>
            <person name="Ito T."/>
            <person name="Fujiyama A."/>
            <person name="Inagaki F."/>
            <person name="Takami H."/>
        </authorList>
    </citation>
    <scope>NUCLEOTIDE SEQUENCE</scope>
    <source>
        <strain evidence="1">Expedition CK06-06</strain>
    </source>
</reference>
<dbReference type="EMBL" id="BARU01033932">
    <property type="protein sequence ID" value="GAH73090.1"/>
    <property type="molecule type" value="Genomic_DNA"/>
</dbReference>
<accession>X1IV09</accession>
<gene>
    <name evidence="1" type="ORF">S03H2_53316</name>
</gene>
<organism evidence="1">
    <name type="scientific">marine sediment metagenome</name>
    <dbReference type="NCBI Taxonomy" id="412755"/>
    <lineage>
        <taxon>unclassified sequences</taxon>
        <taxon>metagenomes</taxon>
        <taxon>ecological metagenomes</taxon>
    </lineage>
</organism>
<protein>
    <submittedName>
        <fullName evidence="1">Uncharacterized protein</fullName>
    </submittedName>
</protein>
<proteinExistence type="predicted"/>
<dbReference type="AlphaFoldDB" id="X1IV09"/>
<sequence>AENEHIVEFDIINHEGEDKNYTINVLIDGKQYTENVLIPDGRMFTYIHHIYPDSVTEGDVSFAVYKEGEAAPFEQATYYLK</sequence>
<comment type="caution">
    <text evidence="1">The sequence shown here is derived from an EMBL/GenBank/DDBJ whole genome shotgun (WGS) entry which is preliminary data.</text>
</comment>
<feature type="non-terminal residue" evidence="1">
    <location>
        <position position="1"/>
    </location>
</feature>